<gene>
    <name evidence="9" type="ORF">HHL09_09335</name>
</gene>
<keyword evidence="5" id="KW-1035">Host cytoplasm</keyword>
<reference evidence="9 10" key="1">
    <citation type="submission" date="2020-04" db="EMBL/GenBank/DDBJ databases">
        <title>Luteolibacter sp. G-1-1-1 isolated from soil.</title>
        <authorList>
            <person name="Dahal R.H."/>
        </authorList>
    </citation>
    <scope>NUCLEOTIDE SEQUENCE [LARGE SCALE GENOMIC DNA]</scope>
    <source>
        <strain evidence="9 10">G-1-1-1</strain>
    </source>
</reference>
<evidence type="ECO:0000313" key="9">
    <source>
        <dbReference type="EMBL" id="QJE95975.1"/>
    </source>
</evidence>
<dbReference type="CDD" id="cd00737">
    <property type="entry name" value="lyz_endolysin_autolysin"/>
    <property type="match status" value="1"/>
</dbReference>
<dbReference type="PANTHER" id="PTHR38107:SF3">
    <property type="entry name" value="LYSOZYME RRRD-RELATED"/>
    <property type="match status" value="1"/>
</dbReference>
<name>A0A858RGZ4_9BACT</name>
<dbReference type="Gene3D" id="1.10.530.40">
    <property type="match status" value="1"/>
</dbReference>
<dbReference type="GO" id="GO:0016998">
    <property type="term" value="P:cell wall macromolecule catabolic process"/>
    <property type="evidence" value="ECO:0007669"/>
    <property type="project" value="InterPro"/>
</dbReference>
<feature type="region of interest" description="Disordered" evidence="8">
    <location>
        <begin position="1"/>
        <end position="20"/>
    </location>
</feature>
<dbReference type="AlphaFoldDB" id="A0A858RGZ4"/>
<dbReference type="SUPFAM" id="SSF53955">
    <property type="entry name" value="Lysozyme-like"/>
    <property type="match status" value="1"/>
</dbReference>
<evidence type="ECO:0000256" key="3">
    <source>
        <dbReference type="ARBA" id="ARBA00022638"/>
    </source>
</evidence>
<keyword evidence="2 7" id="KW-0929">Antimicrobial</keyword>
<feature type="compositionally biased region" description="Low complexity" evidence="8">
    <location>
        <begin position="1"/>
        <end position="17"/>
    </location>
</feature>
<dbReference type="GO" id="GO:0003796">
    <property type="term" value="F:lysozyme activity"/>
    <property type="evidence" value="ECO:0007669"/>
    <property type="project" value="UniProtKB-EC"/>
</dbReference>
<dbReference type="InterPro" id="IPR034690">
    <property type="entry name" value="Endolysin_T4_type"/>
</dbReference>
<comment type="similarity">
    <text evidence="7">Belongs to the glycosyl hydrolase 24 family.</text>
</comment>
<dbReference type="PANTHER" id="PTHR38107">
    <property type="match status" value="1"/>
</dbReference>
<keyword evidence="4 7" id="KW-0378">Hydrolase</keyword>
<dbReference type="Proteomes" id="UP000501812">
    <property type="component" value="Chromosome"/>
</dbReference>
<evidence type="ECO:0000256" key="1">
    <source>
        <dbReference type="ARBA" id="ARBA00000632"/>
    </source>
</evidence>
<keyword evidence="3 7" id="KW-0081">Bacteriolytic enzyme</keyword>
<dbReference type="GO" id="GO:0042742">
    <property type="term" value="P:defense response to bacterium"/>
    <property type="evidence" value="ECO:0007669"/>
    <property type="project" value="UniProtKB-KW"/>
</dbReference>
<sequence length="282" mass="31572">MGEGSARASAAASEEAPPAAPRCRLGLRCPRFGVGFSRVRSNFDRPPAPRWRRGARAILRPDRSGIRSDRHRRALLLPRPTGRGWQVIRFRSLLSVLWQKAFDPFRAPEDRGLDTYAKPASGDTRDDSRYISQRGIDLIKHFEGCYLTAYKDSVGVWTIGYGHTGLVHKDGTVKAGRKITQAEAEELLRYDLRNFAKRVQEGTTAPLTDDQFAALVSFDFNTGGFLKSTLRAKLNQGLYAAAADELLKWDKAGGRTLSGLTRRRRSERRLFLGEAEPIVRTL</sequence>
<evidence type="ECO:0000256" key="4">
    <source>
        <dbReference type="ARBA" id="ARBA00022801"/>
    </source>
</evidence>
<comment type="catalytic activity">
    <reaction evidence="1 7">
        <text>Hydrolysis of (1-&gt;4)-beta-linkages between N-acetylmuramic acid and N-acetyl-D-glucosamine residues in a peptidoglycan and between N-acetyl-D-glucosamine residues in chitodextrins.</text>
        <dbReference type="EC" id="3.2.1.17"/>
    </reaction>
</comment>
<evidence type="ECO:0000256" key="8">
    <source>
        <dbReference type="SAM" id="MobiDB-lite"/>
    </source>
</evidence>
<dbReference type="InterPro" id="IPR033907">
    <property type="entry name" value="Endolysin_autolysin"/>
</dbReference>
<dbReference type="GO" id="GO:0031640">
    <property type="term" value="P:killing of cells of another organism"/>
    <property type="evidence" value="ECO:0007669"/>
    <property type="project" value="UniProtKB-KW"/>
</dbReference>
<evidence type="ECO:0000256" key="5">
    <source>
        <dbReference type="ARBA" id="ARBA00023200"/>
    </source>
</evidence>
<dbReference type="Pfam" id="PF00959">
    <property type="entry name" value="Phage_lysozyme"/>
    <property type="match status" value="1"/>
</dbReference>
<keyword evidence="6 7" id="KW-0326">Glycosidase</keyword>
<dbReference type="KEGG" id="luo:HHL09_09335"/>
<evidence type="ECO:0000313" key="10">
    <source>
        <dbReference type="Proteomes" id="UP000501812"/>
    </source>
</evidence>
<evidence type="ECO:0000256" key="7">
    <source>
        <dbReference type="RuleBase" id="RU003788"/>
    </source>
</evidence>
<dbReference type="EC" id="3.2.1.17" evidence="7"/>
<dbReference type="GO" id="GO:0009253">
    <property type="term" value="P:peptidoglycan catabolic process"/>
    <property type="evidence" value="ECO:0007669"/>
    <property type="project" value="InterPro"/>
</dbReference>
<evidence type="ECO:0000256" key="6">
    <source>
        <dbReference type="ARBA" id="ARBA00023295"/>
    </source>
</evidence>
<dbReference type="HAMAP" id="MF_04110">
    <property type="entry name" value="ENDOLYSIN_T4"/>
    <property type="match status" value="1"/>
</dbReference>
<accession>A0A858RGZ4</accession>
<proteinExistence type="inferred from homology"/>
<keyword evidence="10" id="KW-1185">Reference proteome</keyword>
<dbReference type="InterPro" id="IPR023346">
    <property type="entry name" value="Lysozyme-like_dom_sf"/>
</dbReference>
<dbReference type="InterPro" id="IPR023347">
    <property type="entry name" value="Lysozyme_dom_sf"/>
</dbReference>
<dbReference type="InterPro" id="IPR002196">
    <property type="entry name" value="Glyco_hydro_24"/>
</dbReference>
<dbReference type="InterPro" id="IPR051018">
    <property type="entry name" value="Bacteriophage_GH24"/>
</dbReference>
<evidence type="ECO:0000256" key="2">
    <source>
        <dbReference type="ARBA" id="ARBA00022529"/>
    </source>
</evidence>
<dbReference type="EMBL" id="CP051774">
    <property type="protein sequence ID" value="QJE95975.1"/>
    <property type="molecule type" value="Genomic_DNA"/>
</dbReference>
<organism evidence="9 10">
    <name type="scientific">Luteolibacter luteus</name>
    <dbReference type="NCBI Taxonomy" id="2728835"/>
    <lineage>
        <taxon>Bacteria</taxon>
        <taxon>Pseudomonadati</taxon>
        <taxon>Verrucomicrobiota</taxon>
        <taxon>Verrucomicrobiia</taxon>
        <taxon>Verrucomicrobiales</taxon>
        <taxon>Verrucomicrobiaceae</taxon>
        <taxon>Luteolibacter</taxon>
    </lineage>
</organism>
<protein>
    <recommendedName>
        <fullName evidence="7">Lysozyme</fullName>
        <ecNumber evidence="7">3.2.1.17</ecNumber>
    </recommendedName>
</protein>